<dbReference type="AlphaFoldDB" id="A0A9P7BQT0"/>
<name>A0A9P7BQT0_RHIOR</name>
<gene>
    <name evidence="2" type="ORF">G6F64_008176</name>
</gene>
<reference evidence="2" key="1">
    <citation type="journal article" date="2020" name="Microb. Genom.">
        <title>Genetic diversity of clinical and environmental Mucorales isolates obtained from an investigation of mucormycosis cases among solid organ transplant recipients.</title>
        <authorList>
            <person name="Nguyen M.H."/>
            <person name="Kaul D."/>
            <person name="Muto C."/>
            <person name="Cheng S.J."/>
            <person name="Richter R.A."/>
            <person name="Bruno V.M."/>
            <person name="Liu G."/>
            <person name="Beyhan S."/>
            <person name="Sundermann A.J."/>
            <person name="Mounaud S."/>
            <person name="Pasculle A.W."/>
            <person name="Nierman W.C."/>
            <person name="Driscoll E."/>
            <person name="Cumbie R."/>
            <person name="Clancy C.J."/>
            <person name="Dupont C.L."/>
        </authorList>
    </citation>
    <scope>NUCLEOTIDE SEQUENCE</scope>
    <source>
        <strain evidence="2">GL11</strain>
    </source>
</reference>
<organism evidence="2 3">
    <name type="scientific">Rhizopus oryzae</name>
    <name type="common">Mucormycosis agent</name>
    <name type="synonym">Rhizopus arrhizus var. delemar</name>
    <dbReference type="NCBI Taxonomy" id="64495"/>
    <lineage>
        <taxon>Eukaryota</taxon>
        <taxon>Fungi</taxon>
        <taxon>Fungi incertae sedis</taxon>
        <taxon>Mucoromycota</taxon>
        <taxon>Mucoromycotina</taxon>
        <taxon>Mucoromycetes</taxon>
        <taxon>Mucorales</taxon>
        <taxon>Mucorineae</taxon>
        <taxon>Rhizopodaceae</taxon>
        <taxon>Rhizopus</taxon>
    </lineage>
</organism>
<feature type="region of interest" description="Disordered" evidence="1">
    <location>
        <begin position="45"/>
        <end position="76"/>
    </location>
</feature>
<evidence type="ECO:0000256" key="1">
    <source>
        <dbReference type="SAM" id="MobiDB-lite"/>
    </source>
</evidence>
<sequence>MCSSQMTRAKITEQTFNLSSLQISSTVYSASRNDFLDSLTHDVNKEEHEKEHEEEHEEHEEERQEENEEEDQENEVQQEVFNKAEHDELEKLNKSSCINLLNETFQKYASQSLTEEHFSNIKSKCADLRSQFSDCLTSIIYETINKLFDELKQFQFDSDTTNITTYLDSEKNKETNKESEKYILLSIVSSVINNFNLWKKEEKLSENTYLRKFADIVDTLFKKTNLVIKDGENVCEASKRMQIINEGDVTYGRRLDLNVTSEQDCKKARSTIQGFINNDENHIEVLIFKQVYKDIIKKSYKSKAKVDMKRIFQQSKSQTNAMVNGSKDLDEATNAASERLILRLKRSPKIVPGASSFSSSSTAAASSIEEKLNSYIKSCKDKSRKHGFNLQTQVHKVLASQNIILLKEGQVCPELAKHVDTEYLLNNIRARAMTKDVTVDSTELAFMDLVRLGTFSRRLMLRKNNRKVIVVQCIGYHMVFYLVSAFTEEITQLAEILSIDLPKEIGQIGCLLQKVDDFKQLFLLYEHQIETRYKISRALEEEDAAPPIDAINPKRRKQKIPSFSLVVIEVY</sequence>
<proteinExistence type="predicted"/>
<evidence type="ECO:0000313" key="3">
    <source>
        <dbReference type="Proteomes" id="UP000716291"/>
    </source>
</evidence>
<accession>A0A9P7BQT0</accession>
<keyword evidence="3" id="KW-1185">Reference proteome</keyword>
<protein>
    <submittedName>
        <fullName evidence="2">Uncharacterized protein</fullName>
    </submittedName>
</protein>
<evidence type="ECO:0000313" key="2">
    <source>
        <dbReference type="EMBL" id="KAG1305692.1"/>
    </source>
</evidence>
<feature type="compositionally biased region" description="Acidic residues" evidence="1">
    <location>
        <begin position="54"/>
        <end position="76"/>
    </location>
</feature>
<dbReference type="EMBL" id="JAANQT010001304">
    <property type="protein sequence ID" value="KAG1305692.1"/>
    <property type="molecule type" value="Genomic_DNA"/>
</dbReference>
<dbReference type="Proteomes" id="UP000716291">
    <property type="component" value="Unassembled WGS sequence"/>
</dbReference>
<comment type="caution">
    <text evidence="2">The sequence shown here is derived from an EMBL/GenBank/DDBJ whole genome shotgun (WGS) entry which is preliminary data.</text>
</comment>